<accession>A0A4R5KV53</accession>
<feature type="transmembrane region" description="Helical" evidence="1">
    <location>
        <begin position="30"/>
        <end position="52"/>
    </location>
</feature>
<keyword evidence="3" id="KW-1185">Reference proteome</keyword>
<reference evidence="2 3" key="1">
    <citation type="submission" date="2019-03" db="EMBL/GenBank/DDBJ databases">
        <title>This is whole genome sequence of Paenibacillus sp MS74 strain.</title>
        <authorList>
            <person name="Trinh H.N."/>
        </authorList>
    </citation>
    <scope>NUCLEOTIDE SEQUENCE [LARGE SCALE GENOMIC DNA]</scope>
    <source>
        <strain evidence="2 3">MS74</strain>
    </source>
</reference>
<keyword evidence="1" id="KW-0812">Transmembrane</keyword>
<dbReference type="Proteomes" id="UP000295636">
    <property type="component" value="Unassembled WGS sequence"/>
</dbReference>
<proteinExistence type="predicted"/>
<keyword evidence="1" id="KW-1133">Transmembrane helix</keyword>
<feature type="transmembrane region" description="Helical" evidence="1">
    <location>
        <begin position="78"/>
        <end position="98"/>
    </location>
</feature>
<dbReference type="OrthoDB" id="2200068at2"/>
<evidence type="ECO:0000313" key="2">
    <source>
        <dbReference type="EMBL" id="TDF99841.1"/>
    </source>
</evidence>
<keyword evidence="1" id="KW-0472">Membrane</keyword>
<gene>
    <name evidence="2" type="ORF">E1757_06580</name>
</gene>
<comment type="caution">
    <text evidence="2">The sequence shown here is derived from an EMBL/GenBank/DDBJ whole genome shotgun (WGS) entry which is preliminary data.</text>
</comment>
<evidence type="ECO:0000313" key="3">
    <source>
        <dbReference type="Proteomes" id="UP000295636"/>
    </source>
</evidence>
<dbReference type="AlphaFoldDB" id="A0A4R5KV53"/>
<protein>
    <submittedName>
        <fullName evidence="2">Uncharacterized protein</fullName>
    </submittedName>
</protein>
<sequence>MALLSVLLLTGVVFLQIFFSKKDNKWLGLILPAITLIISIMATLGLILYTPVATLTEQGYKTILNTVQIPKVATIFKMFYIFFIYNIPTAILLGVYFACRGKLKRTREIEKMSVQDLE</sequence>
<organism evidence="2 3">
    <name type="scientific">Paenibacillus piri</name>
    <dbReference type="NCBI Taxonomy" id="2547395"/>
    <lineage>
        <taxon>Bacteria</taxon>
        <taxon>Bacillati</taxon>
        <taxon>Bacillota</taxon>
        <taxon>Bacilli</taxon>
        <taxon>Bacillales</taxon>
        <taxon>Paenibacillaceae</taxon>
        <taxon>Paenibacillus</taxon>
    </lineage>
</organism>
<evidence type="ECO:0000256" key="1">
    <source>
        <dbReference type="SAM" id="Phobius"/>
    </source>
</evidence>
<dbReference type="EMBL" id="SMRT01000002">
    <property type="protein sequence ID" value="TDF99841.1"/>
    <property type="molecule type" value="Genomic_DNA"/>
</dbReference>
<name>A0A4R5KV53_9BACL</name>